<organism evidence="1 2">
    <name type="scientific">Cytospora schulzeri</name>
    <dbReference type="NCBI Taxonomy" id="448051"/>
    <lineage>
        <taxon>Eukaryota</taxon>
        <taxon>Fungi</taxon>
        <taxon>Dikarya</taxon>
        <taxon>Ascomycota</taxon>
        <taxon>Pezizomycotina</taxon>
        <taxon>Sordariomycetes</taxon>
        <taxon>Sordariomycetidae</taxon>
        <taxon>Diaporthales</taxon>
        <taxon>Cytosporaceae</taxon>
        <taxon>Cytospora</taxon>
    </lineage>
</organism>
<dbReference type="EMBL" id="LKEA01000095">
    <property type="protein sequence ID" value="ROV87454.1"/>
    <property type="molecule type" value="Genomic_DNA"/>
</dbReference>
<sequence>MEARELDMETFADSQRHWDCCFLFLFSIKNTGILSLVPGPLDISSALRDLIMDHSSEDIEAITKPSSTLRVTI</sequence>
<evidence type="ECO:0000313" key="2">
    <source>
        <dbReference type="Proteomes" id="UP000283895"/>
    </source>
</evidence>
<protein>
    <submittedName>
        <fullName evidence="1">Uncharacterized protein</fullName>
    </submittedName>
</protein>
<dbReference type="AlphaFoldDB" id="A0A423V989"/>
<accession>A0A423V989</accession>
<evidence type="ECO:0000313" key="1">
    <source>
        <dbReference type="EMBL" id="ROV87454.1"/>
    </source>
</evidence>
<gene>
    <name evidence="1" type="ORF">VMCG_10786</name>
</gene>
<name>A0A423V989_9PEZI</name>
<keyword evidence="2" id="KW-1185">Reference proteome</keyword>
<dbReference type="Proteomes" id="UP000283895">
    <property type="component" value="Unassembled WGS sequence"/>
</dbReference>
<proteinExistence type="predicted"/>
<reference evidence="1 2" key="1">
    <citation type="submission" date="2015-09" db="EMBL/GenBank/DDBJ databases">
        <title>Host preference determinants of Valsa canker pathogens revealed by comparative genomics.</title>
        <authorList>
            <person name="Yin Z."/>
            <person name="Huang L."/>
        </authorList>
    </citation>
    <scope>NUCLEOTIDE SEQUENCE [LARGE SCALE GENOMIC DNA]</scope>
    <source>
        <strain evidence="1 2">03-1</strain>
    </source>
</reference>
<comment type="caution">
    <text evidence="1">The sequence shown here is derived from an EMBL/GenBank/DDBJ whole genome shotgun (WGS) entry which is preliminary data.</text>
</comment>